<evidence type="ECO:0000313" key="6">
    <source>
        <dbReference type="Proteomes" id="UP000184356"/>
    </source>
</evidence>
<dbReference type="Proteomes" id="UP000184356">
    <property type="component" value="Unassembled WGS sequence"/>
</dbReference>
<feature type="binding site" evidence="1">
    <location>
        <position position="270"/>
    </location>
    <ligand>
        <name>Mn(2+)</name>
        <dbReference type="ChEBI" id="CHEBI:29035"/>
    </ligand>
</feature>
<keyword evidence="1" id="KW-0210">Decarboxylase</keyword>
<feature type="active site" description="Proton donor" evidence="1">
    <location>
        <position position="319"/>
    </location>
</feature>
<evidence type="ECO:0000313" key="5">
    <source>
        <dbReference type="EMBL" id="OJJ54426.1"/>
    </source>
</evidence>
<dbReference type="InterPro" id="IPR049383">
    <property type="entry name" value="UbiD-like_N"/>
</dbReference>
<evidence type="ECO:0000259" key="4">
    <source>
        <dbReference type="Pfam" id="PF20696"/>
    </source>
</evidence>
<feature type="binding site" evidence="1">
    <location>
        <begin position="206"/>
        <end position="211"/>
    </location>
    <ligand>
        <name>prenylated FMN</name>
        <dbReference type="ChEBI" id="CHEBI:87746"/>
    </ligand>
</feature>
<dbReference type="Gene3D" id="1.20.5.4570">
    <property type="match status" value="1"/>
</dbReference>
<keyword evidence="1" id="KW-0464">Manganese</keyword>
<dbReference type="OrthoDB" id="4878259at2759"/>
<dbReference type="GO" id="GO:0033494">
    <property type="term" value="P:ferulate metabolic process"/>
    <property type="evidence" value="ECO:0007669"/>
    <property type="project" value="UniProtKB-UniRule"/>
</dbReference>
<feature type="binding site" evidence="1">
    <location>
        <position position="427"/>
    </location>
    <ligand>
        <name>prenylated FMN</name>
        <dbReference type="ChEBI" id="CHEBI:87746"/>
    </ligand>
</feature>
<feature type="binding site" evidence="1">
    <location>
        <position position="270"/>
    </location>
    <ligand>
        <name>prenylated FMN</name>
        <dbReference type="ChEBI" id="CHEBI:87746"/>
    </ligand>
</feature>
<dbReference type="VEuPathDB" id="FungiDB:ASPSYDRAFT_61047"/>
<name>A0A1L9T4R1_9EURO</name>
<evidence type="ECO:0000259" key="3">
    <source>
        <dbReference type="Pfam" id="PF20695"/>
    </source>
</evidence>
<organism evidence="5 6">
    <name type="scientific">Aspergillus sydowii CBS 593.65</name>
    <dbReference type="NCBI Taxonomy" id="1036612"/>
    <lineage>
        <taxon>Eukaryota</taxon>
        <taxon>Fungi</taxon>
        <taxon>Dikarya</taxon>
        <taxon>Ascomycota</taxon>
        <taxon>Pezizomycotina</taxon>
        <taxon>Eurotiomycetes</taxon>
        <taxon>Eurotiomycetidae</taxon>
        <taxon>Eurotiales</taxon>
        <taxon>Aspergillaceae</taxon>
        <taxon>Aspergillus</taxon>
        <taxon>Aspergillus subgen. Nidulantes</taxon>
    </lineage>
</organism>
<evidence type="ECO:0000256" key="1">
    <source>
        <dbReference type="HAMAP-Rule" id="MF_03196"/>
    </source>
</evidence>
<dbReference type="EC" id="4.1.1.102" evidence="1"/>
<feature type="binding site" evidence="1">
    <location>
        <position position="229"/>
    </location>
    <ligand>
        <name>Mn(2+)</name>
        <dbReference type="ChEBI" id="CHEBI:29035"/>
    </ligand>
</feature>
<feature type="domain" description="3-octaprenyl-4-hydroxybenzoate carboxy-lyase-like Rift-related" evidence="2">
    <location>
        <begin position="155"/>
        <end position="354"/>
    </location>
</feature>
<dbReference type="InterPro" id="IPR002830">
    <property type="entry name" value="UbiD"/>
</dbReference>
<comment type="cofactor">
    <cofactor evidence="1">
        <name>prenylated FMN</name>
        <dbReference type="ChEBI" id="CHEBI:87746"/>
    </cofactor>
    <text evidence="1">Binds 1 prenylated FMN per subunit.</text>
</comment>
<dbReference type="InterPro" id="IPR049381">
    <property type="entry name" value="UbiD-like_C"/>
</dbReference>
<proteinExistence type="inferred from homology"/>
<feature type="binding site" evidence="1">
    <location>
        <position position="206"/>
    </location>
    <ligand>
        <name>Mn(2+)</name>
        <dbReference type="ChEBI" id="CHEBI:29035"/>
    </ligand>
</feature>
<dbReference type="EMBL" id="KV878594">
    <property type="protein sequence ID" value="OJJ54426.1"/>
    <property type="molecule type" value="Genomic_DNA"/>
</dbReference>
<dbReference type="Pfam" id="PF20695">
    <property type="entry name" value="UbiD_N"/>
    <property type="match status" value="1"/>
</dbReference>
<keyword evidence="1" id="KW-0456">Lyase</keyword>
<comment type="subunit">
    <text evidence="1">Homodimer. May form higher order oligomers.</text>
</comment>
<accession>A0A1L9T4R1</accession>
<dbReference type="InterPro" id="IPR048304">
    <property type="entry name" value="UbiD_Rift_dom"/>
</dbReference>
<keyword evidence="1" id="KW-0963">Cytoplasm</keyword>
<dbReference type="Gene3D" id="3.40.1670.10">
    <property type="entry name" value="UbiD C-terminal domain-like"/>
    <property type="match status" value="1"/>
</dbReference>
<comment type="catalytic activity">
    <reaction evidence="1">
        <text>(E)-4-coumarate + H(+) = 4-vinylphenol + CO2</text>
        <dbReference type="Rhea" id="RHEA:33227"/>
        <dbReference type="ChEBI" id="CHEBI:1883"/>
        <dbReference type="ChEBI" id="CHEBI:12876"/>
        <dbReference type="ChEBI" id="CHEBI:15378"/>
        <dbReference type="ChEBI" id="CHEBI:16526"/>
        <dbReference type="EC" id="4.1.1.102"/>
    </reaction>
</comment>
<dbReference type="SUPFAM" id="SSF50475">
    <property type="entry name" value="FMN-binding split barrel"/>
    <property type="match status" value="1"/>
</dbReference>
<dbReference type="GO" id="GO:0005737">
    <property type="term" value="C:cytoplasm"/>
    <property type="evidence" value="ECO:0007669"/>
    <property type="project" value="UniProtKB-SubCell"/>
</dbReference>
<dbReference type="HAMAP" id="MF_01983">
    <property type="entry name" value="UbiD_FDC"/>
    <property type="match status" value="1"/>
</dbReference>
<comment type="subcellular location">
    <subcellularLocation>
        <location evidence="1">Cytoplasm</location>
    </subcellularLocation>
</comment>
<evidence type="ECO:0000259" key="2">
    <source>
        <dbReference type="Pfam" id="PF01977"/>
    </source>
</evidence>
<dbReference type="PANTHER" id="PTHR30108:SF17">
    <property type="entry name" value="FERULIC ACID DECARBOXYLASE 1"/>
    <property type="match status" value="1"/>
</dbReference>
<dbReference type="NCBIfam" id="TIGR00148">
    <property type="entry name" value="UbiD family decarboxylase"/>
    <property type="match status" value="1"/>
</dbReference>
<dbReference type="STRING" id="1036612.A0A1L9T4R1"/>
<dbReference type="InterPro" id="IPR032903">
    <property type="entry name" value="FDC-like"/>
</dbReference>
<keyword evidence="1" id="KW-0479">Metal-binding</keyword>
<comment type="similarity">
    <text evidence="1">Belongs to the UbiD family. UbiD-like/FDC subfamily.</text>
</comment>
<dbReference type="PANTHER" id="PTHR30108">
    <property type="entry name" value="3-OCTAPRENYL-4-HYDROXYBENZOATE CARBOXY-LYASE-RELATED"/>
    <property type="match status" value="1"/>
</dbReference>
<dbReference type="AlphaFoldDB" id="A0A1L9T4R1"/>
<dbReference type="GO" id="GO:0016831">
    <property type="term" value="F:carboxy-lyase activity"/>
    <property type="evidence" value="ECO:0007669"/>
    <property type="project" value="UniProtKB-UniRule"/>
</dbReference>
<protein>
    <recommendedName>
        <fullName evidence="1">Ferulic acid decarboxylase 1</fullName>
        <ecNumber evidence="1">4.1.1.102</ecNumber>
    </recommendedName>
    <alternativeName>
        <fullName evidence="1">Phenacrylate decarboxylase</fullName>
    </alternativeName>
</protein>
<dbReference type="GO" id="GO:0046872">
    <property type="term" value="F:metal ion binding"/>
    <property type="evidence" value="ECO:0007669"/>
    <property type="project" value="UniProtKB-KW"/>
</dbReference>
<reference evidence="6" key="1">
    <citation type="journal article" date="2017" name="Genome Biol.">
        <title>Comparative genomics reveals high biological diversity and specific adaptations in the industrially and medically important fungal genus Aspergillus.</title>
        <authorList>
            <person name="de Vries R.P."/>
            <person name="Riley R."/>
            <person name="Wiebenga A."/>
            <person name="Aguilar-Osorio G."/>
            <person name="Amillis S."/>
            <person name="Uchima C.A."/>
            <person name="Anderluh G."/>
            <person name="Asadollahi M."/>
            <person name="Askin M."/>
            <person name="Barry K."/>
            <person name="Battaglia E."/>
            <person name="Bayram O."/>
            <person name="Benocci T."/>
            <person name="Braus-Stromeyer S.A."/>
            <person name="Caldana C."/>
            <person name="Canovas D."/>
            <person name="Cerqueira G.C."/>
            <person name="Chen F."/>
            <person name="Chen W."/>
            <person name="Choi C."/>
            <person name="Clum A."/>
            <person name="Dos Santos R.A."/>
            <person name="Damasio A.R."/>
            <person name="Diallinas G."/>
            <person name="Emri T."/>
            <person name="Fekete E."/>
            <person name="Flipphi M."/>
            <person name="Freyberg S."/>
            <person name="Gallo A."/>
            <person name="Gournas C."/>
            <person name="Habgood R."/>
            <person name="Hainaut M."/>
            <person name="Harispe M.L."/>
            <person name="Henrissat B."/>
            <person name="Hilden K.S."/>
            <person name="Hope R."/>
            <person name="Hossain A."/>
            <person name="Karabika E."/>
            <person name="Karaffa L."/>
            <person name="Karanyi Z."/>
            <person name="Krasevec N."/>
            <person name="Kuo A."/>
            <person name="Kusch H."/>
            <person name="LaButti K."/>
            <person name="Lagendijk E.L."/>
            <person name="Lapidus A."/>
            <person name="Levasseur A."/>
            <person name="Lindquist E."/>
            <person name="Lipzen A."/>
            <person name="Logrieco A.F."/>
            <person name="MacCabe A."/>
            <person name="Maekelae M.R."/>
            <person name="Malavazi I."/>
            <person name="Melin P."/>
            <person name="Meyer V."/>
            <person name="Mielnichuk N."/>
            <person name="Miskei M."/>
            <person name="Molnar A.P."/>
            <person name="Mule G."/>
            <person name="Ngan C.Y."/>
            <person name="Orejas M."/>
            <person name="Orosz E."/>
            <person name="Ouedraogo J.P."/>
            <person name="Overkamp K.M."/>
            <person name="Park H.-S."/>
            <person name="Perrone G."/>
            <person name="Piumi F."/>
            <person name="Punt P.J."/>
            <person name="Ram A.F."/>
            <person name="Ramon A."/>
            <person name="Rauscher S."/>
            <person name="Record E."/>
            <person name="Riano-Pachon D.M."/>
            <person name="Robert V."/>
            <person name="Roehrig J."/>
            <person name="Ruller R."/>
            <person name="Salamov A."/>
            <person name="Salih N.S."/>
            <person name="Samson R.A."/>
            <person name="Sandor E."/>
            <person name="Sanguinetti M."/>
            <person name="Schuetze T."/>
            <person name="Sepcic K."/>
            <person name="Shelest E."/>
            <person name="Sherlock G."/>
            <person name="Sophianopoulou V."/>
            <person name="Squina F.M."/>
            <person name="Sun H."/>
            <person name="Susca A."/>
            <person name="Todd R.B."/>
            <person name="Tsang A."/>
            <person name="Unkles S.E."/>
            <person name="van de Wiele N."/>
            <person name="van Rossen-Uffink D."/>
            <person name="Oliveira J.V."/>
            <person name="Vesth T.C."/>
            <person name="Visser J."/>
            <person name="Yu J.-H."/>
            <person name="Zhou M."/>
            <person name="Andersen M.R."/>
            <person name="Archer D.B."/>
            <person name="Baker S.E."/>
            <person name="Benoit I."/>
            <person name="Brakhage A.A."/>
            <person name="Braus G.H."/>
            <person name="Fischer R."/>
            <person name="Frisvad J.C."/>
            <person name="Goldman G.H."/>
            <person name="Houbraken J."/>
            <person name="Oakley B."/>
            <person name="Pocsi I."/>
            <person name="Scazzocchio C."/>
            <person name="Seiboth B."/>
            <person name="vanKuyk P.A."/>
            <person name="Wortman J."/>
            <person name="Dyer P.S."/>
            <person name="Grigoriev I.V."/>
        </authorList>
    </citation>
    <scope>NUCLEOTIDE SEQUENCE [LARGE SCALE GENOMIC DNA]</scope>
    <source>
        <strain evidence="6">CBS 593.65</strain>
    </source>
</reference>
<gene>
    <name evidence="1" type="primary">FDC1</name>
    <name evidence="5" type="ORF">ASPSYDRAFT_61047</name>
</gene>
<dbReference type="GO" id="GO:0046281">
    <property type="term" value="P:cinnamic acid catabolic process"/>
    <property type="evidence" value="ECO:0007669"/>
    <property type="project" value="UniProtKB-UniRule"/>
</dbReference>
<dbReference type="Pfam" id="PF20696">
    <property type="entry name" value="UbiD_C"/>
    <property type="match status" value="1"/>
</dbReference>
<comment type="catalytic activity">
    <reaction evidence="1">
        <text>(E)-cinnamate + H(+) = styrene + CO2</text>
        <dbReference type="Rhea" id="RHEA:46920"/>
        <dbReference type="ChEBI" id="CHEBI:15378"/>
        <dbReference type="ChEBI" id="CHEBI:15669"/>
        <dbReference type="ChEBI" id="CHEBI:16526"/>
        <dbReference type="ChEBI" id="CHEBI:27452"/>
        <dbReference type="EC" id="4.1.1.102"/>
    </reaction>
</comment>
<comment type="function">
    <text evidence="1">Catalyzes the reversible decarboxylation of aromatic carboxylic acids like ferulic acid, p-coumaric acid or cinnamic acid, producing the corresponding vinyl derivatives 4-vinylphenol, 4-vinylguaiacol, and styrene, respectively, which play the role of aroma metabolites.</text>
</comment>
<feature type="binding site" evidence="1">
    <location>
        <begin position="228"/>
        <end position="229"/>
    </location>
    <ligand>
        <name>prenylated FMN</name>
        <dbReference type="ChEBI" id="CHEBI:87746"/>
    </ligand>
</feature>
<comment type="catalytic activity">
    <reaction evidence="1">
        <text>(E)-ferulate + H(+) = 2-methoxy-4-vinylphenol + CO2</text>
        <dbReference type="Rhea" id="RHEA:33807"/>
        <dbReference type="ChEBI" id="CHEBI:15378"/>
        <dbReference type="ChEBI" id="CHEBI:16526"/>
        <dbReference type="ChEBI" id="CHEBI:29749"/>
        <dbReference type="ChEBI" id="CHEBI:42438"/>
        <dbReference type="EC" id="4.1.1.102"/>
    </reaction>
</comment>
<dbReference type="Pfam" id="PF01977">
    <property type="entry name" value="UbiD"/>
    <property type="match status" value="1"/>
</dbReference>
<sequence>MGSIALACQELGPAITAKPSCRVRYRRYTGTLADGVAGRQRCYSHHSLRHFLDTLRDDGDLVDIIHEVDPHLEVGAIARRVSERNAKVPLFHNVKGARNGLWRMVSNLQSLRQSPSHRLGRVARGINLPATASWRDINEKLLEAKRCKPSASRVVETGPCKENRLVGDEIDLTLLPAPLLHQGDGGKYVQSYGMHILQSPDGSWTNWSIARAMVHDRNKLVGLCIPPQHNWQIKQMWKKHGKDVPWALALGVPPAAIIAAGLPIPDGVSELDYVNAITGSAMDLVKCDTNNLLVPAESEIIFEGTLSNTELVSEGPFGEYFGHGFRAESGQMPVYNVDAITYRDDAILPVSVPGTITDESHTLAALMVPEILDICQQHDFPIVDAFAPLETNATWVFLSVDSEKLRHSGFNSSELCKAIGQAVFQDKRAWLASRLFLVGDDINIYDFQQAAWAVACRSRPGLDDHVFDDVPGLPLVPSMRGTPQPCRGGKTVTNCLLESEFTEGGRDWHKVDFENAYPREIRERVLSRWEEMGLD</sequence>
<feature type="domain" description="3-octaprenyl-4-hydroxybenzoate carboxy-lyase-like C-terminal" evidence="4">
    <location>
        <begin position="366"/>
        <end position="495"/>
    </location>
</feature>
<dbReference type="SUPFAM" id="SSF143968">
    <property type="entry name" value="UbiD C-terminal domain-like"/>
    <property type="match status" value="1"/>
</dbReference>
<comment type="cofactor">
    <cofactor evidence="1">
        <name>Mn(2+)</name>
        <dbReference type="ChEBI" id="CHEBI:29035"/>
    </cofactor>
</comment>
<keyword evidence="6" id="KW-1185">Reference proteome</keyword>
<feature type="domain" description="3-octaprenyl-4-hydroxybenzoate carboxy-lyase-like N-terminal" evidence="3">
    <location>
        <begin position="52"/>
        <end position="141"/>
    </location>
</feature>